<evidence type="ECO:0008006" key="7">
    <source>
        <dbReference type="Google" id="ProtNLM"/>
    </source>
</evidence>
<keyword evidence="3" id="KW-0378">Hydrolase</keyword>
<dbReference type="Gene3D" id="3.60.10.10">
    <property type="entry name" value="Endonuclease/exonuclease/phosphatase"/>
    <property type="match status" value="1"/>
</dbReference>
<dbReference type="PANTHER" id="PTHR22748:SF26">
    <property type="entry name" value="ENDONUCLEASE_EXONUCLEASE_PHOSPHATASE DOMAIN-CONTAINING PROTEIN"/>
    <property type="match status" value="1"/>
</dbReference>
<evidence type="ECO:0000313" key="6">
    <source>
        <dbReference type="Proteomes" id="UP000001038"/>
    </source>
</evidence>
<dbReference type="InterPro" id="IPR004808">
    <property type="entry name" value="AP_endonuc_1"/>
</dbReference>
<dbReference type="AlphaFoldDB" id="A0A3B3HG32"/>
<reference evidence="5" key="2">
    <citation type="submission" date="2025-08" db="UniProtKB">
        <authorList>
            <consortium name="Ensembl"/>
        </authorList>
    </citation>
    <scope>IDENTIFICATION</scope>
    <source>
        <strain evidence="5">Hd-rR</strain>
    </source>
</reference>
<dbReference type="GO" id="GO:0016787">
    <property type="term" value="F:hydrolase activity"/>
    <property type="evidence" value="ECO:0007669"/>
    <property type="project" value="UniProtKB-KW"/>
</dbReference>
<evidence type="ECO:0000256" key="3">
    <source>
        <dbReference type="ARBA" id="ARBA00022801"/>
    </source>
</evidence>
<evidence type="ECO:0000256" key="1">
    <source>
        <dbReference type="ARBA" id="ARBA00001946"/>
    </source>
</evidence>
<accession>A0A3B3HG32</accession>
<dbReference type="CDD" id="cd09076">
    <property type="entry name" value="L1-EN"/>
    <property type="match status" value="1"/>
</dbReference>
<protein>
    <recommendedName>
        <fullName evidence="7">Endonuclease/exonuclease/phosphatase domain-containing protein</fullName>
    </recommendedName>
</protein>
<dbReference type="GeneTree" id="ENSGT00940000177017"/>
<organism evidence="5 6">
    <name type="scientific">Oryzias latipes</name>
    <name type="common">Japanese rice fish</name>
    <name type="synonym">Japanese killifish</name>
    <dbReference type="NCBI Taxonomy" id="8090"/>
    <lineage>
        <taxon>Eukaryota</taxon>
        <taxon>Metazoa</taxon>
        <taxon>Chordata</taxon>
        <taxon>Craniata</taxon>
        <taxon>Vertebrata</taxon>
        <taxon>Euteleostomi</taxon>
        <taxon>Actinopterygii</taxon>
        <taxon>Neopterygii</taxon>
        <taxon>Teleostei</taxon>
        <taxon>Neoteleostei</taxon>
        <taxon>Acanthomorphata</taxon>
        <taxon>Ovalentaria</taxon>
        <taxon>Atherinomorphae</taxon>
        <taxon>Beloniformes</taxon>
        <taxon>Adrianichthyidae</taxon>
        <taxon>Oryziinae</taxon>
        <taxon>Oryzias</taxon>
    </lineage>
</organism>
<dbReference type="InterPro" id="IPR036691">
    <property type="entry name" value="Endo/exonu/phosph_ase_sf"/>
</dbReference>
<dbReference type="Ensembl" id="ENSORLT00000040204.1">
    <property type="protein sequence ID" value="ENSORLP00000030886.1"/>
    <property type="gene ID" value="ENSORLG00000024853.1"/>
</dbReference>
<reference evidence="5" key="3">
    <citation type="submission" date="2025-09" db="UniProtKB">
        <authorList>
            <consortium name="Ensembl"/>
        </authorList>
    </citation>
    <scope>IDENTIFICATION</scope>
    <source>
        <strain evidence="5">Hd-rR</strain>
    </source>
</reference>
<dbReference type="GO" id="GO:0004518">
    <property type="term" value="F:nuclease activity"/>
    <property type="evidence" value="ECO:0007669"/>
    <property type="project" value="InterPro"/>
</dbReference>
<keyword evidence="2" id="KW-0479">Metal-binding</keyword>
<reference evidence="5 6" key="1">
    <citation type="journal article" date="2007" name="Nature">
        <title>The medaka draft genome and insights into vertebrate genome evolution.</title>
        <authorList>
            <person name="Kasahara M."/>
            <person name="Naruse K."/>
            <person name="Sasaki S."/>
            <person name="Nakatani Y."/>
            <person name="Qu W."/>
            <person name="Ahsan B."/>
            <person name="Yamada T."/>
            <person name="Nagayasu Y."/>
            <person name="Doi K."/>
            <person name="Kasai Y."/>
            <person name="Jindo T."/>
            <person name="Kobayashi D."/>
            <person name="Shimada A."/>
            <person name="Toyoda A."/>
            <person name="Kuroki Y."/>
            <person name="Fujiyama A."/>
            <person name="Sasaki T."/>
            <person name="Shimizu A."/>
            <person name="Asakawa S."/>
            <person name="Shimizu N."/>
            <person name="Hashimoto S."/>
            <person name="Yang J."/>
            <person name="Lee Y."/>
            <person name="Matsushima K."/>
            <person name="Sugano S."/>
            <person name="Sakaizumi M."/>
            <person name="Narita T."/>
            <person name="Ohishi K."/>
            <person name="Haga S."/>
            <person name="Ohta F."/>
            <person name="Nomoto H."/>
            <person name="Nogata K."/>
            <person name="Morishita T."/>
            <person name="Endo T."/>
            <person name="Shin-I T."/>
            <person name="Takeda H."/>
            <person name="Morishita S."/>
            <person name="Kohara Y."/>
        </authorList>
    </citation>
    <scope>NUCLEOTIDE SEQUENCE [LARGE SCALE GENOMIC DNA]</scope>
    <source>
        <strain evidence="5 6">Hd-rR</strain>
    </source>
</reference>
<evidence type="ECO:0000256" key="4">
    <source>
        <dbReference type="ARBA" id="ARBA00022842"/>
    </source>
</evidence>
<comment type="cofactor">
    <cofactor evidence="1">
        <name>Mg(2+)</name>
        <dbReference type="ChEBI" id="CHEBI:18420"/>
    </cofactor>
</comment>
<sequence length="222" mass="26038">MVLSLLSLNVRGFKNVSKRKAIFLYCEGQVNVNCFFFQETQSNKEDFGFWKSQWGNIYLSHGSPRSAGGAIFLHNFDVKIIDHNSDTEGHWLMVNIEVDDTKYILVNIYGFINRTKKQRLFTNINHMITNWKQMYATDKVIVAGDSNVVPDENQDRHPTQHNSPRFNKIISEFSSSLDLIDIWRRKNPNKLQYTRNNSQDSQHSRIDYWLLTSNQNIFNLKL</sequence>
<dbReference type="InParanoid" id="A0A3B3HG32"/>
<evidence type="ECO:0000256" key="2">
    <source>
        <dbReference type="ARBA" id="ARBA00022723"/>
    </source>
</evidence>
<keyword evidence="6" id="KW-1185">Reference proteome</keyword>
<keyword evidence="4" id="KW-0460">Magnesium</keyword>
<dbReference type="Bgee" id="ENSORLG00000024853">
    <property type="expression patterns" value="Expressed in sexually immature organism and 2 other cell types or tissues"/>
</dbReference>
<proteinExistence type="predicted"/>
<name>A0A3B3HG32_ORYLA</name>
<dbReference type="Proteomes" id="UP000001038">
    <property type="component" value="Chromosome 11"/>
</dbReference>
<dbReference type="GO" id="GO:0006281">
    <property type="term" value="P:DNA repair"/>
    <property type="evidence" value="ECO:0007669"/>
    <property type="project" value="InterPro"/>
</dbReference>
<dbReference type="GO" id="GO:0046872">
    <property type="term" value="F:metal ion binding"/>
    <property type="evidence" value="ECO:0007669"/>
    <property type="project" value="UniProtKB-KW"/>
</dbReference>
<dbReference type="SUPFAM" id="SSF56219">
    <property type="entry name" value="DNase I-like"/>
    <property type="match status" value="1"/>
</dbReference>
<dbReference type="PANTHER" id="PTHR22748">
    <property type="entry name" value="AP ENDONUCLEASE"/>
    <property type="match status" value="1"/>
</dbReference>
<evidence type="ECO:0000313" key="5">
    <source>
        <dbReference type="Ensembl" id="ENSORLP00000030886.1"/>
    </source>
</evidence>